<proteinExistence type="predicted"/>
<evidence type="ECO:0000259" key="3">
    <source>
        <dbReference type="Pfam" id="PF13359"/>
    </source>
</evidence>
<feature type="domain" description="DDE Tnp4" evidence="3">
    <location>
        <begin position="44"/>
        <end position="132"/>
    </location>
</feature>
<accession>A0AAD6BPD3</accession>
<evidence type="ECO:0000256" key="2">
    <source>
        <dbReference type="ARBA" id="ARBA00022723"/>
    </source>
</evidence>
<evidence type="ECO:0000313" key="4">
    <source>
        <dbReference type="EMBL" id="KAJ4947343.1"/>
    </source>
</evidence>
<dbReference type="InterPro" id="IPR027806">
    <property type="entry name" value="HARBI1_dom"/>
</dbReference>
<comment type="cofactor">
    <cofactor evidence="1">
        <name>a divalent metal cation</name>
        <dbReference type="ChEBI" id="CHEBI:60240"/>
    </cofactor>
</comment>
<evidence type="ECO:0000313" key="5">
    <source>
        <dbReference type="Proteomes" id="UP001219934"/>
    </source>
</evidence>
<name>A0AAD6BPD3_9TELE</name>
<dbReference type="AlphaFoldDB" id="A0AAD6BPD3"/>
<keyword evidence="5" id="KW-1185">Reference proteome</keyword>
<dbReference type="Pfam" id="PF13359">
    <property type="entry name" value="DDE_Tnp_4"/>
    <property type="match status" value="1"/>
</dbReference>
<comment type="caution">
    <text evidence="4">The sequence shown here is derived from an EMBL/GenBank/DDBJ whole genome shotgun (WGS) entry which is preliminary data.</text>
</comment>
<protein>
    <recommendedName>
        <fullName evidence="3">DDE Tnp4 domain-containing protein</fullName>
    </recommendedName>
</protein>
<gene>
    <name evidence="4" type="ORF">JOQ06_009379</name>
</gene>
<dbReference type="GO" id="GO:0046872">
    <property type="term" value="F:metal ion binding"/>
    <property type="evidence" value="ECO:0007669"/>
    <property type="project" value="UniProtKB-KW"/>
</dbReference>
<reference evidence="4" key="1">
    <citation type="submission" date="2022-11" db="EMBL/GenBank/DDBJ databases">
        <title>Chromosome-level genome of Pogonophryne albipinna.</title>
        <authorList>
            <person name="Jo E."/>
        </authorList>
    </citation>
    <scope>NUCLEOTIDE SEQUENCE</scope>
    <source>
        <strain evidence="4">SGF0006</strain>
        <tissue evidence="4">Muscle</tissue>
    </source>
</reference>
<dbReference type="EMBL" id="JAPTMU010000002">
    <property type="protein sequence ID" value="KAJ4947343.1"/>
    <property type="molecule type" value="Genomic_DNA"/>
</dbReference>
<evidence type="ECO:0000256" key="1">
    <source>
        <dbReference type="ARBA" id="ARBA00001968"/>
    </source>
</evidence>
<keyword evidence="2" id="KW-0479">Metal-binding</keyword>
<sequence>MVDEVVAFLPQFVRLPRVEDLPERGDGFAWLAHHQAFRKAAGVIDSCHIQIKCPGGPDGLDHFNRKLFHSVVLQGVCDHQGHFVDICVGYPGSLHDAWILKNSPIYTRGTYPPPGYFILADGGYPCLQVVTACAIVHNICVEVGDDQPPEDAALEEDN</sequence>
<dbReference type="Proteomes" id="UP001219934">
    <property type="component" value="Unassembled WGS sequence"/>
</dbReference>
<organism evidence="4 5">
    <name type="scientific">Pogonophryne albipinna</name>
    <dbReference type="NCBI Taxonomy" id="1090488"/>
    <lineage>
        <taxon>Eukaryota</taxon>
        <taxon>Metazoa</taxon>
        <taxon>Chordata</taxon>
        <taxon>Craniata</taxon>
        <taxon>Vertebrata</taxon>
        <taxon>Euteleostomi</taxon>
        <taxon>Actinopterygii</taxon>
        <taxon>Neopterygii</taxon>
        <taxon>Teleostei</taxon>
        <taxon>Neoteleostei</taxon>
        <taxon>Acanthomorphata</taxon>
        <taxon>Eupercaria</taxon>
        <taxon>Perciformes</taxon>
        <taxon>Notothenioidei</taxon>
        <taxon>Pogonophryne</taxon>
    </lineage>
</organism>